<evidence type="ECO:0000256" key="2">
    <source>
        <dbReference type="ARBA" id="ARBA00022801"/>
    </source>
</evidence>
<dbReference type="PROSITE" id="PS51192">
    <property type="entry name" value="HELICASE_ATP_BIND_1"/>
    <property type="match status" value="1"/>
</dbReference>
<dbReference type="SMART" id="SM00490">
    <property type="entry name" value="HELICc"/>
    <property type="match status" value="1"/>
</dbReference>
<dbReference type="InterPro" id="IPR000330">
    <property type="entry name" value="SNF2_N"/>
</dbReference>
<feature type="domain" description="Helicase C-terminal" evidence="6">
    <location>
        <begin position="358"/>
        <end position="500"/>
    </location>
</feature>
<dbReference type="InterPro" id="IPR049730">
    <property type="entry name" value="SNF2/RAD54-like_C"/>
</dbReference>
<dbReference type="Pfam" id="PF00271">
    <property type="entry name" value="Helicase_C"/>
    <property type="match status" value="1"/>
</dbReference>
<dbReference type="GO" id="GO:0004386">
    <property type="term" value="F:helicase activity"/>
    <property type="evidence" value="ECO:0007669"/>
    <property type="project" value="UniProtKB-KW"/>
</dbReference>
<evidence type="ECO:0000313" key="8">
    <source>
        <dbReference type="Proteomes" id="UP000279909"/>
    </source>
</evidence>
<keyword evidence="4" id="KW-0067">ATP-binding</keyword>
<sequence>MIIERSTNWREDFFERFEQDGPWDSWTLYKMSYEIEKMNLIPEFSGLQAPKFLTNLQLLPHQVEAAQTVIEKMNGKAILADEVGLGKTIEAGLIMKEYMIRGLVKKALILVPASLQNQWVTELNVRFFIPAISYRKNTPIDHYDVVVMSMDTAKKSPHREKIYEQDYDMIIIDEAHKLKNHKTQIYEFVQSLKKKFCLLLTATPIQNDVFEIFYLVSLLKPGHLGNYEAFQSSFSATKNSLDGEKYLRELVNQVMVRNRRHDTGVEWTRRKVQTITVQFTEQEKEVYDMISELKSISSIFSSSFTMVTLLKEMCSSKEATFLTLNKMLQKCAQSEEKEYIEAIMEKLMNLEINAKAEKVIEIIEKAQDKVIIFTEYRATQAYLQWYLYTKGITSVLFNGKFSKSKRDWMKQLFRERAQVLIATESGGEGINLQFCHHVINYDLPWNPMKLEQRIGRVHRLGQEEDVHIYNLAIEQTIEQKILDLLSSKIDVFEKVVGDLDDILTRKA</sequence>
<dbReference type="SUPFAM" id="SSF52540">
    <property type="entry name" value="P-loop containing nucleoside triphosphate hydrolases"/>
    <property type="match status" value="2"/>
</dbReference>
<evidence type="ECO:0000313" key="7">
    <source>
        <dbReference type="EMBL" id="RND01301.1"/>
    </source>
</evidence>
<keyword evidence="8" id="KW-1185">Reference proteome</keyword>
<comment type="caution">
    <text evidence="7">The sequence shown here is derived from an EMBL/GenBank/DDBJ whole genome shotgun (WGS) entry which is preliminary data.</text>
</comment>
<keyword evidence="2" id="KW-0378">Hydrolase</keyword>
<dbReference type="Gene3D" id="3.40.50.10810">
    <property type="entry name" value="Tandem AAA-ATPase domain"/>
    <property type="match status" value="1"/>
</dbReference>
<dbReference type="RefSeq" id="WP_122970515.1">
    <property type="nucleotide sequence ID" value="NZ_RHLQ01000002.1"/>
</dbReference>
<evidence type="ECO:0000256" key="3">
    <source>
        <dbReference type="ARBA" id="ARBA00022806"/>
    </source>
</evidence>
<dbReference type="GO" id="GO:0016787">
    <property type="term" value="F:hydrolase activity"/>
    <property type="evidence" value="ECO:0007669"/>
    <property type="project" value="UniProtKB-KW"/>
</dbReference>
<gene>
    <name evidence="7" type="ORF">EC501_01445</name>
</gene>
<feature type="domain" description="Helicase ATP-binding" evidence="5">
    <location>
        <begin position="68"/>
        <end position="222"/>
    </location>
</feature>
<dbReference type="Gene3D" id="3.40.50.300">
    <property type="entry name" value="P-loop containing nucleotide triphosphate hydrolases"/>
    <property type="match status" value="1"/>
</dbReference>
<dbReference type="InterPro" id="IPR057342">
    <property type="entry name" value="DEXDc_RapA"/>
</dbReference>
<dbReference type="GO" id="GO:0005524">
    <property type="term" value="F:ATP binding"/>
    <property type="evidence" value="ECO:0007669"/>
    <property type="project" value="UniProtKB-KW"/>
</dbReference>
<dbReference type="Proteomes" id="UP000279909">
    <property type="component" value="Unassembled WGS sequence"/>
</dbReference>
<dbReference type="OrthoDB" id="9814088at2"/>
<evidence type="ECO:0000259" key="6">
    <source>
        <dbReference type="PROSITE" id="PS51194"/>
    </source>
</evidence>
<keyword evidence="1" id="KW-0547">Nucleotide-binding</keyword>
<proteinExistence type="predicted"/>
<evidence type="ECO:0000259" key="5">
    <source>
        <dbReference type="PROSITE" id="PS51192"/>
    </source>
</evidence>
<dbReference type="AlphaFoldDB" id="A0A3M8HGU2"/>
<evidence type="ECO:0000256" key="4">
    <source>
        <dbReference type="ARBA" id="ARBA00022840"/>
    </source>
</evidence>
<name>A0A3M8HGU2_9BACI</name>
<evidence type="ECO:0000256" key="1">
    <source>
        <dbReference type="ARBA" id="ARBA00022741"/>
    </source>
</evidence>
<dbReference type="Pfam" id="PF00176">
    <property type="entry name" value="SNF2-rel_dom"/>
    <property type="match status" value="1"/>
</dbReference>
<dbReference type="InterPro" id="IPR014001">
    <property type="entry name" value="Helicase_ATP-bd"/>
</dbReference>
<keyword evidence="3 7" id="KW-0347">Helicase</keyword>
<dbReference type="InterPro" id="IPR038718">
    <property type="entry name" value="SNF2-like_sf"/>
</dbReference>
<dbReference type="SMART" id="SM00487">
    <property type="entry name" value="DEXDc"/>
    <property type="match status" value="1"/>
</dbReference>
<dbReference type="CDD" id="cd18793">
    <property type="entry name" value="SF2_C_SNF"/>
    <property type="match status" value="1"/>
</dbReference>
<reference evidence="7 8" key="1">
    <citation type="journal article" date="2014" name="Int. J. Syst. Evol. Microbiol.">
        <title>Lysinibacillus halotolerans sp. nov., isolated from saline-alkaline soil.</title>
        <authorList>
            <person name="Kong D."/>
            <person name="Wang Y."/>
            <person name="Zhao B."/>
            <person name="Li Y."/>
            <person name="Song J."/>
            <person name="Zhai Y."/>
            <person name="Zhang C."/>
            <person name="Wang H."/>
            <person name="Chen X."/>
            <person name="Zhao B."/>
            <person name="Ruan Z."/>
        </authorList>
    </citation>
    <scope>NUCLEOTIDE SEQUENCE [LARGE SCALE GENOMIC DNA]</scope>
    <source>
        <strain evidence="7 8">MCCC 1A12703</strain>
    </source>
</reference>
<dbReference type="CDD" id="cd18011">
    <property type="entry name" value="DEXDc_RapA"/>
    <property type="match status" value="1"/>
</dbReference>
<dbReference type="EMBL" id="RHLQ01000002">
    <property type="protein sequence ID" value="RND01301.1"/>
    <property type="molecule type" value="Genomic_DNA"/>
</dbReference>
<dbReference type="InterPro" id="IPR027417">
    <property type="entry name" value="P-loop_NTPase"/>
</dbReference>
<dbReference type="PANTHER" id="PTHR10799">
    <property type="entry name" value="SNF2/RAD54 HELICASE FAMILY"/>
    <property type="match status" value="1"/>
</dbReference>
<organism evidence="7 8">
    <name type="scientific">Lysinibacillus halotolerans</name>
    <dbReference type="NCBI Taxonomy" id="1368476"/>
    <lineage>
        <taxon>Bacteria</taxon>
        <taxon>Bacillati</taxon>
        <taxon>Bacillota</taxon>
        <taxon>Bacilli</taxon>
        <taxon>Bacillales</taxon>
        <taxon>Bacillaceae</taxon>
        <taxon>Lysinibacillus</taxon>
    </lineage>
</organism>
<dbReference type="PROSITE" id="PS51194">
    <property type="entry name" value="HELICASE_CTER"/>
    <property type="match status" value="1"/>
</dbReference>
<accession>A0A3M8HGU2</accession>
<protein>
    <submittedName>
        <fullName evidence="7">DEAD/DEAH box helicase</fullName>
    </submittedName>
</protein>
<dbReference type="InterPro" id="IPR001650">
    <property type="entry name" value="Helicase_C-like"/>
</dbReference>